<proteinExistence type="predicted"/>
<dbReference type="HOGENOM" id="CLU_2171444_0_0_1"/>
<accession>A0A067Q074</accession>
<name>A0A067Q074_9AGAM</name>
<reference evidence="3" key="1">
    <citation type="journal article" date="2014" name="Proc. Natl. Acad. Sci. U.S.A.">
        <title>Extensive sampling of basidiomycete genomes demonstrates inadequacy of the white-rot/brown-rot paradigm for wood decay fungi.</title>
        <authorList>
            <person name="Riley R."/>
            <person name="Salamov A.A."/>
            <person name="Brown D.W."/>
            <person name="Nagy L.G."/>
            <person name="Floudas D."/>
            <person name="Held B.W."/>
            <person name="Levasseur A."/>
            <person name="Lombard V."/>
            <person name="Morin E."/>
            <person name="Otillar R."/>
            <person name="Lindquist E.A."/>
            <person name="Sun H."/>
            <person name="LaButti K.M."/>
            <person name="Schmutz J."/>
            <person name="Jabbour D."/>
            <person name="Luo H."/>
            <person name="Baker S.E."/>
            <person name="Pisabarro A.G."/>
            <person name="Walton J.D."/>
            <person name="Blanchette R.A."/>
            <person name="Henrissat B."/>
            <person name="Martin F."/>
            <person name="Cullen D."/>
            <person name="Hibbett D.S."/>
            <person name="Grigoriev I.V."/>
        </authorList>
    </citation>
    <scope>NUCLEOTIDE SEQUENCE [LARGE SCALE GENOMIC DNA]</scope>
    <source>
        <strain evidence="3">MUCL 33604</strain>
    </source>
</reference>
<feature type="region of interest" description="Disordered" evidence="1">
    <location>
        <begin position="71"/>
        <end position="90"/>
    </location>
</feature>
<dbReference type="Proteomes" id="UP000027265">
    <property type="component" value="Unassembled WGS sequence"/>
</dbReference>
<protein>
    <recommendedName>
        <fullName evidence="4">TFIIB-type domain-containing protein</fullName>
    </recommendedName>
</protein>
<dbReference type="SUPFAM" id="SSF57783">
    <property type="entry name" value="Zinc beta-ribbon"/>
    <property type="match status" value="1"/>
</dbReference>
<evidence type="ECO:0008006" key="4">
    <source>
        <dbReference type="Google" id="ProtNLM"/>
    </source>
</evidence>
<gene>
    <name evidence="2" type="ORF">JAAARDRAFT_624582</name>
</gene>
<keyword evidence="3" id="KW-1185">Reference proteome</keyword>
<dbReference type="OrthoDB" id="2527864at2759"/>
<dbReference type="AlphaFoldDB" id="A0A067Q074"/>
<organism evidence="2 3">
    <name type="scientific">Jaapia argillacea MUCL 33604</name>
    <dbReference type="NCBI Taxonomy" id="933084"/>
    <lineage>
        <taxon>Eukaryota</taxon>
        <taxon>Fungi</taxon>
        <taxon>Dikarya</taxon>
        <taxon>Basidiomycota</taxon>
        <taxon>Agaricomycotina</taxon>
        <taxon>Agaricomycetes</taxon>
        <taxon>Agaricomycetidae</taxon>
        <taxon>Jaapiales</taxon>
        <taxon>Jaapiaceae</taxon>
        <taxon>Jaapia</taxon>
    </lineage>
</organism>
<evidence type="ECO:0000313" key="2">
    <source>
        <dbReference type="EMBL" id="KDQ59545.1"/>
    </source>
</evidence>
<evidence type="ECO:0000313" key="3">
    <source>
        <dbReference type="Proteomes" id="UP000027265"/>
    </source>
</evidence>
<dbReference type="EMBL" id="KL197715">
    <property type="protein sequence ID" value="KDQ59545.1"/>
    <property type="molecule type" value="Genomic_DNA"/>
</dbReference>
<evidence type="ECO:0000256" key="1">
    <source>
        <dbReference type="SAM" id="MobiDB-lite"/>
    </source>
</evidence>
<sequence>MTSRQCQDCGSDTVFDTEVGSNICTSCGTLEDPTQSVLTSHWDFAPESTRDFPLADLKSKSLRGRNGWNLAGQSKEVRENRNSVSTPILSPLSNHFTQRMLSMQSSLTFS</sequence>
<dbReference type="InParanoid" id="A0A067Q074"/>
<dbReference type="STRING" id="933084.A0A067Q074"/>